<dbReference type="GO" id="GO:0009372">
    <property type="term" value="P:quorum sensing"/>
    <property type="evidence" value="ECO:0007669"/>
    <property type="project" value="UniProtKB-KW"/>
</dbReference>
<comment type="caution">
    <text evidence="9">The sequence shown here is derived from an EMBL/GenBank/DDBJ whole genome shotgun (WGS) entry which is preliminary data.</text>
</comment>
<dbReference type="SMART" id="SM00793">
    <property type="entry name" value="AgrB"/>
    <property type="match status" value="1"/>
</dbReference>
<feature type="transmembrane region" description="Helical" evidence="8">
    <location>
        <begin position="24"/>
        <end position="57"/>
    </location>
</feature>
<reference evidence="9 10" key="1">
    <citation type="submission" date="2018-06" db="EMBL/GenBank/DDBJ databases">
        <title>Genomic Encyclopedia of Type Strains, Phase IV (KMG-IV): sequencing the most valuable type-strain genomes for metagenomic binning, comparative biology and taxonomic classification.</title>
        <authorList>
            <person name="Goeker M."/>
        </authorList>
    </citation>
    <scope>NUCLEOTIDE SEQUENCE [LARGE SCALE GENOMIC DNA]</scope>
    <source>
        <strain evidence="9 10">DSM 22112</strain>
    </source>
</reference>
<evidence type="ECO:0000256" key="5">
    <source>
        <dbReference type="ARBA" id="ARBA00022801"/>
    </source>
</evidence>
<keyword evidence="6 8" id="KW-1133">Transmembrane helix</keyword>
<keyword evidence="4 8" id="KW-0812">Transmembrane</keyword>
<evidence type="ECO:0000256" key="6">
    <source>
        <dbReference type="ARBA" id="ARBA00022989"/>
    </source>
</evidence>
<evidence type="ECO:0000313" key="9">
    <source>
        <dbReference type="EMBL" id="RBP58231.1"/>
    </source>
</evidence>
<feature type="transmembrane region" description="Helical" evidence="8">
    <location>
        <begin position="104"/>
        <end position="126"/>
    </location>
</feature>
<sequence length="214" mass="23904">MNIQDQLAKKICSELNLDEEQYEIIRYGAFAIMQISLCIIAVAVFGLLFGVMLQALIVSFSTSILRQYSGGAHASRPGSCAVIGTAVSIGLALFVKYIGNFMNVNTMLIVESISFLIAFYIINKYAPVDSKAKPIKSEAKRKKMRKRSFLIATSYLVLSIVFLLLYQYTKNVNFYIFILDISGGMLFQIFSLTIIGRSVLAKIDQGLTRIMYRG</sequence>
<accession>A0A366HXB5</accession>
<feature type="transmembrane region" description="Helical" evidence="8">
    <location>
        <begin position="78"/>
        <end position="98"/>
    </location>
</feature>
<feature type="transmembrane region" description="Helical" evidence="8">
    <location>
        <begin position="174"/>
        <end position="195"/>
    </location>
</feature>
<evidence type="ECO:0000256" key="3">
    <source>
        <dbReference type="ARBA" id="ARBA00022670"/>
    </source>
</evidence>
<evidence type="ECO:0000256" key="2">
    <source>
        <dbReference type="ARBA" id="ARBA00022654"/>
    </source>
</evidence>
<name>A0A366HXB5_9FIRM</name>
<evidence type="ECO:0000256" key="8">
    <source>
        <dbReference type="SAM" id="Phobius"/>
    </source>
</evidence>
<keyword evidence="5" id="KW-0378">Hydrolase</keyword>
<evidence type="ECO:0000256" key="4">
    <source>
        <dbReference type="ARBA" id="ARBA00022692"/>
    </source>
</evidence>
<organism evidence="9 10">
    <name type="scientific">Alkalibaculum bacchi</name>
    <dbReference type="NCBI Taxonomy" id="645887"/>
    <lineage>
        <taxon>Bacteria</taxon>
        <taxon>Bacillati</taxon>
        <taxon>Bacillota</taxon>
        <taxon>Clostridia</taxon>
        <taxon>Eubacteriales</taxon>
        <taxon>Eubacteriaceae</taxon>
        <taxon>Alkalibaculum</taxon>
    </lineage>
</organism>
<gene>
    <name evidence="9" type="ORF">DES36_12428</name>
</gene>
<keyword evidence="10" id="KW-1185">Reference proteome</keyword>
<dbReference type="InterPro" id="IPR006741">
    <property type="entry name" value="AgrB"/>
</dbReference>
<proteinExistence type="predicted"/>
<dbReference type="GO" id="GO:0016020">
    <property type="term" value="C:membrane"/>
    <property type="evidence" value="ECO:0007669"/>
    <property type="project" value="InterPro"/>
</dbReference>
<dbReference type="Proteomes" id="UP000253490">
    <property type="component" value="Unassembled WGS sequence"/>
</dbReference>
<feature type="transmembrane region" description="Helical" evidence="8">
    <location>
        <begin position="147"/>
        <end position="168"/>
    </location>
</feature>
<evidence type="ECO:0000256" key="1">
    <source>
        <dbReference type="ARBA" id="ARBA00022475"/>
    </source>
</evidence>
<keyword evidence="3" id="KW-0645">Protease</keyword>
<dbReference type="AlphaFoldDB" id="A0A366HXB5"/>
<dbReference type="Pfam" id="PF04647">
    <property type="entry name" value="AgrB"/>
    <property type="match status" value="1"/>
</dbReference>
<keyword evidence="2" id="KW-0673">Quorum sensing</keyword>
<dbReference type="EMBL" id="QNRX01000024">
    <property type="protein sequence ID" value="RBP58231.1"/>
    <property type="molecule type" value="Genomic_DNA"/>
</dbReference>
<evidence type="ECO:0000313" key="10">
    <source>
        <dbReference type="Proteomes" id="UP000253490"/>
    </source>
</evidence>
<dbReference type="GO" id="GO:0008233">
    <property type="term" value="F:peptidase activity"/>
    <property type="evidence" value="ECO:0007669"/>
    <property type="project" value="UniProtKB-KW"/>
</dbReference>
<evidence type="ECO:0000256" key="7">
    <source>
        <dbReference type="ARBA" id="ARBA00023136"/>
    </source>
</evidence>
<keyword evidence="7 8" id="KW-0472">Membrane</keyword>
<dbReference type="GO" id="GO:0006508">
    <property type="term" value="P:proteolysis"/>
    <property type="evidence" value="ECO:0007669"/>
    <property type="project" value="UniProtKB-KW"/>
</dbReference>
<keyword evidence="1" id="KW-1003">Cell membrane</keyword>
<protein>
    <submittedName>
        <fullName evidence="9">Accessory gene regulator B</fullName>
    </submittedName>
</protein>